<feature type="chain" id="PRO_5021997064" evidence="1">
    <location>
        <begin position="32"/>
        <end position="426"/>
    </location>
</feature>
<dbReference type="Proteomes" id="UP000317716">
    <property type="component" value="Unassembled WGS sequence"/>
</dbReference>
<protein>
    <submittedName>
        <fullName evidence="2">Uncharacterized protein</fullName>
    </submittedName>
</protein>
<feature type="signal peptide" evidence="1">
    <location>
        <begin position="1"/>
        <end position="31"/>
    </location>
</feature>
<keyword evidence="1" id="KW-0732">Signal</keyword>
<dbReference type="AlphaFoldDB" id="A0A538SHV5"/>
<proteinExistence type="predicted"/>
<gene>
    <name evidence="2" type="ORF">E6K72_10995</name>
</gene>
<evidence type="ECO:0000256" key="1">
    <source>
        <dbReference type="SAM" id="SignalP"/>
    </source>
</evidence>
<dbReference type="EMBL" id="VBOS01000395">
    <property type="protein sequence ID" value="TMQ50938.1"/>
    <property type="molecule type" value="Genomic_DNA"/>
</dbReference>
<accession>A0A538SHV5</accession>
<reference evidence="2 3" key="1">
    <citation type="journal article" date="2019" name="Nat. Microbiol.">
        <title>Mediterranean grassland soil C-N compound turnover is dependent on rainfall and depth, and is mediated by genomically divergent microorganisms.</title>
        <authorList>
            <person name="Diamond S."/>
            <person name="Andeer P.F."/>
            <person name="Li Z."/>
            <person name="Crits-Christoph A."/>
            <person name="Burstein D."/>
            <person name="Anantharaman K."/>
            <person name="Lane K.R."/>
            <person name="Thomas B.C."/>
            <person name="Pan C."/>
            <person name="Northen T.R."/>
            <person name="Banfield J.F."/>
        </authorList>
    </citation>
    <scope>NUCLEOTIDE SEQUENCE [LARGE SCALE GENOMIC DNA]</scope>
    <source>
        <strain evidence="2">WS_2</strain>
    </source>
</reference>
<name>A0A538SHV5_UNCEI</name>
<sequence>MASSRYWPVSIPNGPASCGTAAAPLSALALAAPAPAAAPPAAGFPSAAPAAGGALAAVAPEAAAAFFAFSARIWRCFHFGRAAKAIESARAIAARLSAMRTLASESATNSSRTAAALAAAARASLCLLFWYIHHAPPITATITTTVMMVPTGDRFCFRKSKSSPLLGASSFWRRRGGSHTPPAAGSWDVSGLGSLSSGWFTVIPQSRTFAPCPVQSRPGFSPVAQYATPPDLPWAGGSRQAAAPSSRGPGRVVLCSSHGGAGTTPAHVPLRADSGRVDIPHGCATRRDRRAAMLEAPVTSVRTDAELVRILVVDKKLKMPLQKHTIYYHDTGRSEPATPGRPNEVVWLAWGLSPGQKVMIKAKTSSRNQGNMALDDHGPILTGSNPLYSGKTKGVGSSWLYDVVLLDEDGTQLDVIDPNVIIEPDP</sequence>
<comment type="caution">
    <text evidence="2">The sequence shown here is derived from an EMBL/GenBank/DDBJ whole genome shotgun (WGS) entry which is preliminary data.</text>
</comment>
<organism evidence="2 3">
    <name type="scientific">Eiseniibacteriota bacterium</name>
    <dbReference type="NCBI Taxonomy" id="2212470"/>
    <lineage>
        <taxon>Bacteria</taxon>
        <taxon>Candidatus Eiseniibacteriota</taxon>
    </lineage>
</organism>
<evidence type="ECO:0000313" key="2">
    <source>
        <dbReference type="EMBL" id="TMQ50938.1"/>
    </source>
</evidence>
<evidence type="ECO:0000313" key="3">
    <source>
        <dbReference type="Proteomes" id="UP000317716"/>
    </source>
</evidence>